<gene>
    <name evidence="12" type="ORF">Baya_12837</name>
</gene>
<dbReference type="InterPro" id="IPR059116">
    <property type="entry name" value="P2X_receptor"/>
</dbReference>
<comment type="function">
    <text evidence="10">Receptor for ATP that acts as a ligand-gated ion channel.</text>
</comment>
<evidence type="ECO:0000313" key="13">
    <source>
        <dbReference type="Proteomes" id="UP000319801"/>
    </source>
</evidence>
<evidence type="ECO:0000256" key="11">
    <source>
        <dbReference type="SAM" id="MobiDB-lite"/>
    </source>
</evidence>
<name>A0A556V4G9_BAGYA</name>
<evidence type="ECO:0000256" key="2">
    <source>
        <dbReference type="ARBA" id="ARBA00009848"/>
    </source>
</evidence>
<keyword evidence="13" id="KW-1185">Reference proteome</keyword>
<dbReference type="GO" id="GO:0012505">
    <property type="term" value="C:endomembrane system"/>
    <property type="evidence" value="ECO:0007669"/>
    <property type="project" value="UniProtKB-SubCell"/>
</dbReference>
<evidence type="ECO:0000256" key="1">
    <source>
        <dbReference type="ARBA" id="ARBA00004308"/>
    </source>
</evidence>
<evidence type="ECO:0000256" key="6">
    <source>
        <dbReference type="ARBA" id="ARBA00023065"/>
    </source>
</evidence>
<dbReference type="PANTHER" id="PTHR10125">
    <property type="entry name" value="P2X PURINOCEPTOR"/>
    <property type="match status" value="1"/>
</dbReference>
<comment type="caution">
    <text evidence="12">The sequence shown here is derived from an EMBL/GenBank/DDBJ whole genome shotgun (WGS) entry which is preliminary data.</text>
</comment>
<feature type="compositionally biased region" description="Acidic residues" evidence="11">
    <location>
        <begin position="422"/>
        <end position="432"/>
    </location>
</feature>
<feature type="compositionally biased region" description="Acidic residues" evidence="11">
    <location>
        <begin position="351"/>
        <end position="369"/>
    </location>
</feature>
<feature type="region of interest" description="Disordered" evidence="11">
    <location>
        <begin position="332"/>
        <end position="439"/>
    </location>
</feature>
<keyword evidence="9 10" id="KW-0407">Ion channel</keyword>
<evidence type="ECO:0000256" key="5">
    <source>
        <dbReference type="ARBA" id="ARBA00022989"/>
    </source>
</evidence>
<evidence type="ECO:0000256" key="3">
    <source>
        <dbReference type="ARBA" id="ARBA00022448"/>
    </source>
</evidence>
<keyword evidence="3 10" id="KW-0813">Transport</keyword>
<dbReference type="PRINTS" id="PR01307">
    <property type="entry name" value="P2XRECEPTOR"/>
</dbReference>
<dbReference type="EMBL" id="VCAZ01000116">
    <property type="protein sequence ID" value="TSU24181.1"/>
    <property type="molecule type" value="Genomic_DNA"/>
</dbReference>
<dbReference type="InterPro" id="IPR027309">
    <property type="entry name" value="P2X_extracellular_dom_sf"/>
</dbReference>
<feature type="compositionally biased region" description="Acidic residues" evidence="11">
    <location>
        <begin position="383"/>
        <end position="396"/>
    </location>
</feature>
<dbReference type="NCBIfam" id="TIGR00863">
    <property type="entry name" value="P2X"/>
    <property type="match status" value="1"/>
</dbReference>
<comment type="caution">
    <text evidence="10">Lacks conserved residue(s) required for the propagation of feature annotation.</text>
</comment>
<keyword evidence="7 10" id="KW-0472">Membrane</keyword>
<dbReference type="Proteomes" id="UP000319801">
    <property type="component" value="Unassembled WGS sequence"/>
</dbReference>
<evidence type="ECO:0000313" key="12">
    <source>
        <dbReference type="EMBL" id="TSU24181.1"/>
    </source>
</evidence>
<evidence type="ECO:0000256" key="7">
    <source>
        <dbReference type="ARBA" id="ARBA00023136"/>
    </source>
</evidence>
<keyword evidence="8" id="KW-1071">Ligand-gated ion channel</keyword>
<dbReference type="InterPro" id="IPR001429">
    <property type="entry name" value="P2X_purnocptor"/>
</dbReference>
<feature type="compositionally biased region" description="Basic and acidic residues" evidence="11">
    <location>
        <begin position="370"/>
        <end position="382"/>
    </location>
</feature>
<feature type="transmembrane region" description="Helical" evidence="10">
    <location>
        <begin position="32"/>
        <end position="50"/>
    </location>
</feature>
<comment type="similarity">
    <text evidence="2 10">Belongs to the P2X receptor family.</text>
</comment>
<dbReference type="GO" id="GO:0004931">
    <property type="term" value="F:extracellularly ATP-gated monoatomic cation channel activity"/>
    <property type="evidence" value="ECO:0007669"/>
    <property type="project" value="InterPro"/>
</dbReference>
<feature type="compositionally biased region" description="Basic and acidic residues" evidence="11">
    <location>
        <begin position="397"/>
        <end position="407"/>
    </location>
</feature>
<dbReference type="GO" id="GO:0005886">
    <property type="term" value="C:plasma membrane"/>
    <property type="evidence" value="ECO:0007669"/>
    <property type="project" value="InterPro"/>
</dbReference>
<evidence type="ECO:0000256" key="8">
    <source>
        <dbReference type="ARBA" id="ARBA00023286"/>
    </source>
</evidence>
<dbReference type="Pfam" id="PF00864">
    <property type="entry name" value="P2X_receptor"/>
    <property type="match status" value="2"/>
</dbReference>
<keyword evidence="5 10" id="KW-1133">Transmembrane helix</keyword>
<dbReference type="GO" id="GO:0043235">
    <property type="term" value="C:receptor complex"/>
    <property type="evidence" value="ECO:0007669"/>
    <property type="project" value="TreeGrafter"/>
</dbReference>
<evidence type="ECO:0000256" key="10">
    <source>
        <dbReference type="RuleBase" id="RU000681"/>
    </source>
</evidence>
<protein>
    <recommendedName>
        <fullName evidence="10">P2X purinoceptor</fullName>
    </recommendedName>
</protein>
<dbReference type="OrthoDB" id="494673at2759"/>
<dbReference type="GO" id="GO:0070588">
    <property type="term" value="P:calcium ion transmembrane transport"/>
    <property type="evidence" value="ECO:0007669"/>
    <property type="project" value="TreeGrafter"/>
</dbReference>
<evidence type="ECO:0000256" key="9">
    <source>
        <dbReference type="ARBA" id="ARBA00023303"/>
    </source>
</evidence>
<dbReference type="AlphaFoldDB" id="A0A556V4G9"/>
<dbReference type="GO" id="GO:0033198">
    <property type="term" value="P:response to ATP"/>
    <property type="evidence" value="ECO:0007669"/>
    <property type="project" value="InterPro"/>
</dbReference>
<evidence type="ECO:0000256" key="4">
    <source>
        <dbReference type="ARBA" id="ARBA00022692"/>
    </source>
</evidence>
<keyword evidence="10" id="KW-0675">Receptor</keyword>
<keyword evidence="4 10" id="KW-0812">Transmembrane</keyword>
<keyword evidence="6 10" id="KW-0406">Ion transport</keyword>
<sequence>MGILEFFKDFFWGFWDYETPKIMIVKNRRLGVIYRSVQLLVITYFIWYVFISQKAYQETEDRPESSVYTEMRGVAILGESVRDVTEYSKPSERTGHCVPYYNYTFKTCEIKSWCPIEEAAAEIEPPLEEAVNFTVFIRNSIHFPKFKVLRVNIKPRKPKKLLRCHYHPETNPYCPVFRLGYIADQAREKFSELCKTGGVIGAFINWNCDFDVDPSECVPTYSFRRLDLRKTLTSSGYHYRFAKYYYKNGVEYRSLINAFGIRLDVIVHGHAGKFSLIPTIINAVTAMTSVGICSIICDWIMLTFIDKNEVYSGKKFDDLQDNVKVDDAKRNKDIAVDDAEEKDDEKGGDNKEDDVEQEDDTIEDVEEEDSKEKPEEKDKEAEDKEDDAEEKDDEKEGDNKEDNAKQEDAEEEDDKEKPEAEDKAEEEDDEEEAKDKVDV</sequence>
<dbReference type="GO" id="GO:0001614">
    <property type="term" value="F:purinergic nucleotide receptor activity"/>
    <property type="evidence" value="ECO:0007669"/>
    <property type="project" value="InterPro"/>
</dbReference>
<accession>A0A556V4G9</accession>
<organism evidence="12 13">
    <name type="scientific">Bagarius yarrelli</name>
    <name type="common">Goonch</name>
    <name type="synonym">Bagrus yarrelli</name>
    <dbReference type="NCBI Taxonomy" id="175774"/>
    <lineage>
        <taxon>Eukaryota</taxon>
        <taxon>Metazoa</taxon>
        <taxon>Chordata</taxon>
        <taxon>Craniata</taxon>
        <taxon>Vertebrata</taxon>
        <taxon>Euteleostomi</taxon>
        <taxon>Actinopterygii</taxon>
        <taxon>Neopterygii</taxon>
        <taxon>Teleostei</taxon>
        <taxon>Ostariophysi</taxon>
        <taxon>Siluriformes</taxon>
        <taxon>Sisoridae</taxon>
        <taxon>Sisorinae</taxon>
        <taxon>Bagarius</taxon>
    </lineage>
</organism>
<dbReference type="Gene3D" id="2.60.490.10">
    <property type="entry name" value="atp-gated p2x4 ion channel domain"/>
    <property type="match status" value="1"/>
</dbReference>
<dbReference type="GO" id="GO:0098794">
    <property type="term" value="C:postsynapse"/>
    <property type="evidence" value="ECO:0007669"/>
    <property type="project" value="GOC"/>
</dbReference>
<proteinExistence type="inferred from homology"/>
<dbReference type="Gene3D" id="1.10.287.940">
    <property type="entry name" value="atp-gated p2x4 ion channel"/>
    <property type="match status" value="1"/>
</dbReference>
<comment type="subcellular location">
    <subcellularLocation>
        <location evidence="1">Endomembrane system</location>
    </subcellularLocation>
    <subcellularLocation>
        <location evidence="10">Membrane</location>
        <topology evidence="10">Multi-pass membrane protein</topology>
    </subcellularLocation>
</comment>
<dbReference type="PANTHER" id="PTHR10125:SF4">
    <property type="entry name" value="P2X PURINOCEPTOR 2"/>
    <property type="match status" value="1"/>
</dbReference>
<reference evidence="12 13" key="1">
    <citation type="journal article" date="2019" name="Genome Biol. Evol.">
        <title>Whole-Genome Sequencing of the Giant Devil Catfish, Bagarius yarrelli.</title>
        <authorList>
            <person name="Jiang W."/>
            <person name="Lv Y."/>
            <person name="Cheng L."/>
            <person name="Yang K."/>
            <person name="Chao B."/>
            <person name="Wang X."/>
            <person name="Li Y."/>
            <person name="Pan X."/>
            <person name="You X."/>
            <person name="Zhang Y."/>
            <person name="Yang J."/>
            <person name="Li J."/>
            <person name="Zhang X."/>
            <person name="Liu S."/>
            <person name="Sun C."/>
            <person name="Yang J."/>
            <person name="Shi Q."/>
        </authorList>
    </citation>
    <scope>NUCLEOTIDE SEQUENCE [LARGE SCALE GENOMIC DNA]</scope>
    <source>
        <strain evidence="12">JWS20170419001</strain>
        <tissue evidence="12">Muscle</tissue>
    </source>
</reference>